<name>A0AAU7VJR0_9FIRM</name>
<comment type="function">
    <text evidence="4">Catalyzes ATP-dependent phosphorylation of adenosylcobinamide and addition of GMP to adenosylcobinamide phosphate.</text>
</comment>
<dbReference type="EMBL" id="CP158367">
    <property type="protein sequence ID" value="XBX74067.1"/>
    <property type="molecule type" value="Genomic_DNA"/>
</dbReference>
<evidence type="ECO:0000256" key="2">
    <source>
        <dbReference type="ARBA" id="ARBA00000711"/>
    </source>
</evidence>
<feature type="binding site" evidence="19">
    <location>
        <begin position="35"/>
        <end position="37"/>
    </location>
    <ligand>
        <name>GTP</name>
        <dbReference type="ChEBI" id="CHEBI:37565"/>
    </ligand>
</feature>
<gene>
    <name evidence="20" type="primary">cobU</name>
    <name evidence="20" type="ORF">PRVXT_002087</name>
</gene>
<dbReference type="EC" id="2.7.7.62" evidence="9"/>
<evidence type="ECO:0000256" key="12">
    <source>
        <dbReference type="ARBA" id="ARBA00022741"/>
    </source>
</evidence>
<evidence type="ECO:0000256" key="13">
    <source>
        <dbReference type="ARBA" id="ARBA00022777"/>
    </source>
</evidence>
<dbReference type="EC" id="2.7.1.156" evidence="8"/>
<dbReference type="GO" id="GO:0008820">
    <property type="term" value="F:cobinamide phosphate guanylyltransferase activity"/>
    <property type="evidence" value="ECO:0007669"/>
    <property type="project" value="UniProtKB-EC"/>
</dbReference>
<reference evidence="20" key="1">
    <citation type="journal article" date="2013" name="Extremophiles">
        <title>Proteinivorax tanatarense gen. nov., sp. nov., an anaerobic, haloalkaliphilic, proteolytic bacterium isolated from a decaying algal bloom, and proposal of Proteinivoraceae fam. nov.</title>
        <authorList>
            <person name="Kevbrin V."/>
            <person name="Boltyanskaya Y."/>
            <person name="Zhilina T."/>
            <person name="Kolganova T."/>
            <person name="Lavrentjeva E."/>
            <person name="Kuznetsov B."/>
        </authorList>
    </citation>
    <scope>NUCLEOTIDE SEQUENCE</scope>
    <source>
        <strain evidence="20">Z-910T</strain>
    </source>
</reference>
<evidence type="ECO:0000256" key="10">
    <source>
        <dbReference type="ARBA" id="ARBA00022573"/>
    </source>
</evidence>
<keyword evidence="13 20" id="KW-0418">Kinase</keyword>
<evidence type="ECO:0000256" key="1">
    <source>
        <dbReference type="ARBA" id="ARBA00000312"/>
    </source>
</evidence>
<comment type="similarity">
    <text evidence="7">Belongs to the CobU/CobP family.</text>
</comment>
<dbReference type="NCBIfam" id="NF004469">
    <property type="entry name" value="PRK05800.1"/>
    <property type="match status" value="1"/>
</dbReference>
<evidence type="ECO:0000256" key="8">
    <source>
        <dbReference type="ARBA" id="ARBA00012016"/>
    </source>
</evidence>
<evidence type="ECO:0000256" key="16">
    <source>
        <dbReference type="ARBA" id="ARBA00029570"/>
    </source>
</evidence>
<organism evidence="20">
    <name type="scientific">Proteinivorax tanatarense</name>
    <dbReference type="NCBI Taxonomy" id="1260629"/>
    <lineage>
        <taxon>Bacteria</taxon>
        <taxon>Bacillati</taxon>
        <taxon>Bacillota</taxon>
        <taxon>Clostridia</taxon>
        <taxon>Eubacteriales</taxon>
        <taxon>Proteinivoracaceae</taxon>
        <taxon>Proteinivorax</taxon>
    </lineage>
</organism>
<dbReference type="PANTHER" id="PTHR34848:SF1">
    <property type="entry name" value="BIFUNCTIONAL ADENOSYLCOBALAMIN BIOSYNTHESIS PROTEIN COBU"/>
    <property type="match status" value="1"/>
</dbReference>
<comment type="pathway">
    <text evidence="6">Cofactor biosynthesis; adenosylcobalamin biosynthesis; adenosylcobalamin from cob(II)yrinate a,c-diamide: step 5/7.</text>
</comment>
<keyword evidence="10" id="KW-0169">Cobalamin biosynthesis</keyword>
<dbReference type="PIRSF" id="PIRSF006135">
    <property type="entry name" value="CobU"/>
    <property type="match status" value="1"/>
</dbReference>
<evidence type="ECO:0000256" key="5">
    <source>
        <dbReference type="ARBA" id="ARBA00004692"/>
    </source>
</evidence>
<keyword evidence="12 19" id="KW-0547">Nucleotide-binding</keyword>
<keyword evidence="11 20" id="KW-0808">Transferase</keyword>
<comment type="pathway">
    <text evidence="5">Cofactor biosynthesis; adenosylcobalamin biosynthesis; adenosylcobalamin from cob(II)yrinate a,c-diamide: step 6/7.</text>
</comment>
<protein>
    <recommendedName>
        <fullName evidence="16">Adenosylcobinamide kinase</fullName>
        <ecNumber evidence="8">2.7.1.156</ecNumber>
        <ecNumber evidence="9">2.7.7.62</ecNumber>
    </recommendedName>
    <alternativeName>
        <fullName evidence="17">Adenosylcobinamide-phosphate guanylyltransferase</fullName>
    </alternativeName>
</protein>
<dbReference type="GO" id="GO:0009236">
    <property type="term" value="P:cobalamin biosynthetic process"/>
    <property type="evidence" value="ECO:0007669"/>
    <property type="project" value="UniProtKB-KW"/>
</dbReference>
<dbReference type="Gene3D" id="3.40.50.300">
    <property type="entry name" value="P-loop containing nucleotide triphosphate hydrolases"/>
    <property type="match status" value="1"/>
</dbReference>
<evidence type="ECO:0000256" key="9">
    <source>
        <dbReference type="ARBA" id="ARBA00012523"/>
    </source>
</evidence>
<comment type="catalytic activity">
    <reaction evidence="3">
        <text>adenosylcob(III)inamide + GTP = adenosylcob(III)inamide phosphate + GDP + H(+)</text>
        <dbReference type="Rhea" id="RHEA:15765"/>
        <dbReference type="ChEBI" id="CHEBI:2480"/>
        <dbReference type="ChEBI" id="CHEBI:15378"/>
        <dbReference type="ChEBI" id="CHEBI:37565"/>
        <dbReference type="ChEBI" id="CHEBI:58189"/>
        <dbReference type="ChEBI" id="CHEBI:58502"/>
        <dbReference type="EC" id="2.7.1.156"/>
    </reaction>
</comment>
<keyword evidence="14" id="KW-0067">ATP-binding</keyword>
<dbReference type="GO" id="GO:0005525">
    <property type="term" value="F:GTP binding"/>
    <property type="evidence" value="ECO:0007669"/>
    <property type="project" value="UniProtKB-KW"/>
</dbReference>
<dbReference type="AlphaFoldDB" id="A0AAU7VJR0"/>
<evidence type="ECO:0000256" key="14">
    <source>
        <dbReference type="ARBA" id="ARBA00022840"/>
    </source>
</evidence>
<evidence type="ECO:0000313" key="20">
    <source>
        <dbReference type="EMBL" id="XBX74067.1"/>
    </source>
</evidence>
<dbReference type="SUPFAM" id="SSF52540">
    <property type="entry name" value="P-loop containing nucleoside triphosphate hydrolases"/>
    <property type="match status" value="1"/>
</dbReference>
<proteinExistence type="inferred from homology"/>
<dbReference type="InterPro" id="IPR003203">
    <property type="entry name" value="CobU/CobP"/>
</dbReference>
<evidence type="ECO:0000256" key="15">
    <source>
        <dbReference type="ARBA" id="ARBA00023134"/>
    </source>
</evidence>
<evidence type="ECO:0000256" key="11">
    <source>
        <dbReference type="ARBA" id="ARBA00022679"/>
    </source>
</evidence>
<feature type="binding site" evidence="19">
    <location>
        <begin position="52"/>
        <end position="55"/>
    </location>
    <ligand>
        <name>GTP</name>
        <dbReference type="ChEBI" id="CHEBI:37565"/>
    </ligand>
</feature>
<evidence type="ECO:0000256" key="7">
    <source>
        <dbReference type="ARBA" id="ARBA00007490"/>
    </source>
</evidence>
<dbReference type="GO" id="GO:0043752">
    <property type="term" value="F:adenosylcobinamide kinase activity"/>
    <property type="evidence" value="ECO:0007669"/>
    <property type="project" value="UniProtKB-EC"/>
</dbReference>
<feature type="binding site" evidence="19">
    <location>
        <begin position="10"/>
        <end position="17"/>
    </location>
    <ligand>
        <name>GTP</name>
        <dbReference type="ChEBI" id="CHEBI:37565"/>
    </ligand>
</feature>
<keyword evidence="15 19" id="KW-0342">GTP-binding</keyword>
<evidence type="ECO:0000256" key="4">
    <source>
        <dbReference type="ARBA" id="ARBA00003889"/>
    </source>
</evidence>
<evidence type="ECO:0000256" key="17">
    <source>
        <dbReference type="ARBA" id="ARBA00030571"/>
    </source>
</evidence>
<dbReference type="Pfam" id="PF02283">
    <property type="entry name" value="CobU"/>
    <property type="match status" value="1"/>
</dbReference>
<sequence>MSSKITMVTGGARSGKSSFSEQLAKEFGEKILYLATSIAFDEEMKKRIKEHKKNRPSYWKTHEGYKDLHKALKKDTYDGVLLDCITVMISNLLLYNSDFNEDSIEIEVLDDIEDQIVKQVNFLIDTAIEVNTNLILVTNEVGSGIVPEHKLGRVFRDMAGRINQIIAKRADEVYLVVSSIPVKIK</sequence>
<evidence type="ECO:0000256" key="6">
    <source>
        <dbReference type="ARBA" id="ARBA00005159"/>
    </source>
</evidence>
<dbReference type="PANTHER" id="PTHR34848">
    <property type="match status" value="1"/>
</dbReference>
<evidence type="ECO:0000256" key="18">
    <source>
        <dbReference type="PIRSR" id="PIRSR006135-1"/>
    </source>
</evidence>
<dbReference type="CDD" id="cd00544">
    <property type="entry name" value="CobU"/>
    <property type="match status" value="1"/>
</dbReference>
<comment type="catalytic activity">
    <reaction evidence="1">
        <text>adenosylcob(III)inamide + ATP = adenosylcob(III)inamide phosphate + ADP + H(+)</text>
        <dbReference type="Rhea" id="RHEA:15769"/>
        <dbReference type="ChEBI" id="CHEBI:2480"/>
        <dbReference type="ChEBI" id="CHEBI:15378"/>
        <dbReference type="ChEBI" id="CHEBI:30616"/>
        <dbReference type="ChEBI" id="CHEBI:58502"/>
        <dbReference type="ChEBI" id="CHEBI:456216"/>
        <dbReference type="EC" id="2.7.1.156"/>
    </reaction>
</comment>
<reference evidence="20" key="2">
    <citation type="submission" date="2024-06" db="EMBL/GenBank/DDBJ databases">
        <authorList>
            <person name="Petrova K.O."/>
            <person name="Toshchakov S.V."/>
            <person name="Boltjanskaja Y.V."/>
            <person name="Kevbrin V."/>
        </authorList>
    </citation>
    <scope>NUCLEOTIDE SEQUENCE</scope>
    <source>
        <strain evidence="20">Z-910T</strain>
    </source>
</reference>
<evidence type="ECO:0000256" key="19">
    <source>
        <dbReference type="PIRSR" id="PIRSR006135-2"/>
    </source>
</evidence>
<feature type="binding site" evidence="19">
    <location>
        <position position="83"/>
    </location>
    <ligand>
        <name>GTP</name>
        <dbReference type="ChEBI" id="CHEBI:37565"/>
    </ligand>
</feature>
<dbReference type="GO" id="GO:0005524">
    <property type="term" value="F:ATP binding"/>
    <property type="evidence" value="ECO:0007669"/>
    <property type="project" value="UniProtKB-KW"/>
</dbReference>
<evidence type="ECO:0000256" key="3">
    <source>
        <dbReference type="ARBA" id="ARBA00001522"/>
    </source>
</evidence>
<keyword evidence="20" id="KW-0548">Nucleotidyltransferase</keyword>
<feature type="active site" description="GMP-histidine intermediate" evidence="18">
    <location>
        <position position="51"/>
    </location>
</feature>
<feature type="binding site" evidence="19">
    <location>
        <position position="63"/>
    </location>
    <ligand>
        <name>GTP</name>
        <dbReference type="ChEBI" id="CHEBI:37565"/>
    </ligand>
</feature>
<accession>A0AAU7VJR0</accession>
<dbReference type="InterPro" id="IPR027417">
    <property type="entry name" value="P-loop_NTPase"/>
</dbReference>
<dbReference type="RefSeq" id="WP_350342825.1">
    <property type="nucleotide sequence ID" value="NZ_CP158367.1"/>
</dbReference>
<comment type="catalytic activity">
    <reaction evidence="2">
        <text>adenosylcob(III)inamide phosphate + GTP + H(+) = adenosylcob(III)inamide-GDP + diphosphate</text>
        <dbReference type="Rhea" id="RHEA:22712"/>
        <dbReference type="ChEBI" id="CHEBI:15378"/>
        <dbReference type="ChEBI" id="CHEBI:33019"/>
        <dbReference type="ChEBI" id="CHEBI:37565"/>
        <dbReference type="ChEBI" id="CHEBI:58502"/>
        <dbReference type="ChEBI" id="CHEBI:60487"/>
        <dbReference type="EC" id="2.7.7.62"/>
    </reaction>
</comment>